<feature type="compositionally biased region" description="Polar residues" evidence="1">
    <location>
        <begin position="27"/>
        <end position="46"/>
    </location>
</feature>
<reference evidence="3" key="1">
    <citation type="journal article" date="2019" name="Int. J. Syst. Evol. Microbiol.">
        <title>The Global Catalogue of Microorganisms (GCM) 10K type strain sequencing project: providing services to taxonomists for standard genome sequencing and annotation.</title>
        <authorList>
            <consortium name="The Broad Institute Genomics Platform"/>
            <consortium name="The Broad Institute Genome Sequencing Center for Infectious Disease"/>
            <person name="Wu L."/>
            <person name="Ma J."/>
        </authorList>
    </citation>
    <scope>NUCLEOTIDE SEQUENCE [LARGE SCALE GENOMIC DNA]</scope>
    <source>
        <strain evidence="3">JCM 11117</strain>
    </source>
</reference>
<keyword evidence="3" id="KW-1185">Reference proteome</keyword>
<evidence type="ECO:0000313" key="2">
    <source>
        <dbReference type="EMBL" id="GAA0948979.1"/>
    </source>
</evidence>
<feature type="compositionally biased region" description="Low complexity" evidence="1">
    <location>
        <begin position="1"/>
        <end position="18"/>
    </location>
</feature>
<gene>
    <name evidence="2" type="ORF">GCM10009559_48900</name>
</gene>
<evidence type="ECO:0000313" key="3">
    <source>
        <dbReference type="Proteomes" id="UP001499967"/>
    </source>
</evidence>
<name>A0ABP4BFF1_9PSEU</name>
<feature type="region of interest" description="Disordered" evidence="1">
    <location>
        <begin position="1"/>
        <end position="46"/>
    </location>
</feature>
<evidence type="ECO:0000256" key="1">
    <source>
        <dbReference type="SAM" id="MobiDB-lite"/>
    </source>
</evidence>
<protein>
    <submittedName>
        <fullName evidence="2">Uncharacterized protein</fullName>
    </submittedName>
</protein>
<proteinExistence type="predicted"/>
<organism evidence="2 3">
    <name type="scientific">Pseudonocardia zijingensis</name>
    <dbReference type="NCBI Taxonomy" id="153376"/>
    <lineage>
        <taxon>Bacteria</taxon>
        <taxon>Bacillati</taxon>
        <taxon>Actinomycetota</taxon>
        <taxon>Actinomycetes</taxon>
        <taxon>Pseudonocardiales</taxon>
        <taxon>Pseudonocardiaceae</taxon>
        <taxon>Pseudonocardia</taxon>
    </lineage>
</organism>
<sequence>MTYAGSAGVTGTSGSDASPSTGKAAGSSITWAGRASSSMNAIRSAG</sequence>
<dbReference type="Proteomes" id="UP001499967">
    <property type="component" value="Unassembled WGS sequence"/>
</dbReference>
<dbReference type="EMBL" id="BAAAHP010000146">
    <property type="protein sequence ID" value="GAA0948979.1"/>
    <property type="molecule type" value="Genomic_DNA"/>
</dbReference>
<accession>A0ABP4BFF1</accession>
<comment type="caution">
    <text evidence="2">The sequence shown here is derived from an EMBL/GenBank/DDBJ whole genome shotgun (WGS) entry which is preliminary data.</text>
</comment>